<dbReference type="RefSeq" id="XP_044551550.1">
    <property type="nucleotide sequence ID" value="XM_044687183.1"/>
</dbReference>
<evidence type="ECO:0000313" key="1">
    <source>
        <dbReference type="EMBL" id="KAG2387558.1"/>
    </source>
</evidence>
<protein>
    <submittedName>
        <fullName evidence="1">Uncharacterized protein</fullName>
    </submittedName>
</protein>
<organism evidence="1 2">
    <name type="scientific">Naegleria lovaniensis</name>
    <name type="common">Amoeba</name>
    <dbReference type="NCBI Taxonomy" id="51637"/>
    <lineage>
        <taxon>Eukaryota</taxon>
        <taxon>Discoba</taxon>
        <taxon>Heterolobosea</taxon>
        <taxon>Tetramitia</taxon>
        <taxon>Eutetramitia</taxon>
        <taxon>Vahlkampfiidae</taxon>
        <taxon>Naegleria</taxon>
    </lineage>
</organism>
<reference evidence="1 2" key="1">
    <citation type="journal article" date="2018" name="BMC Genomics">
        <title>The genome of Naegleria lovaniensis, the basis for a comparative approach to unravel pathogenicity factors of the human pathogenic amoeba N. fowleri.</title>
        <authorList>
            <person name="Liechti N."/>
            <person name="Schurch N."/>
            <person name="Bruggmann R."/>
            <person name="Wittwer M."/>
        </authorList>
    </citation>
    <scope>NUCLEOTIDE SEQUENCE [LARGE SCALE GENOMIC DNA]</scope>
    <source>
        <strain evidence="1 2">ATCC 30569</strain>
    </source>
</reference>
<keyword evidence="2" id="KW-1185">Reference proteome</keyword>
<dbReference type="Proteomes" id="UP000816034">
    <property type="component" value="Unassembled WGS sequence"/>
</dbReference>
<dbReference type="GeneID" id="68093608"/>
<comment type="caution">
    <text evidence="1">The sequence shown here is derived from an EMBL/GenBank/DDBJ whole genome shotgun (WGS) entry which is preliminary data.</text>
</comment>
<gene>
    <name evidence="1" type="ORF">C9374_001152</name>
</gene>
<accession>A0AA88GWD0</accession>
<evidence type="ECO:0000313" key="2">
    <source>
        <dbReference type="Proteomes" id="UP000816034"/>
    </source>
</evidence>
<dbReference type="AlphaFoldDB" id="A0AA88GWD0"/>
<proteinExistence type="predicted"/>
<sequence>MHNHNTFNENYPQQVENDWDSPELALIFPELNTHVVFSQQDIDKIERETYEVAFEIFSEHLDEKTAGDCHIGGLSKKMIQEVRQVLDAINHCQDLELKQVENEGTSIDQLRSIPPRQG</sequence>
<name>A0AA88GWD0_NAELO</name>
<dbReference type="EMBL" id="PYSW02000012">
    <property type="protein sequence ID" value="KAG2387558.1"/>
    <property type="molecule type" value="Genomic_DNA"/>
</dbReference>